<dbReference type="AlphaFoldDB" id="A0A939ETQ8"/>
<reference evidence="3" key="1">
    <citation type="submission" date="2021-03" db="EMBL/GenBank/DDBJ databases">
        <title>Roseibium sp. CAU 1637 isolated from Incheon.</title>
        <authorList>
            <person name="Kim W."/>
        </authorList>
    </citation>
    <scope>NUCLEOTIDE SEQUENCE</scope>
    <source>
        <strain evidence="3">CAU 1637</strain>
    </source>
</reference>
<accession>A0A939ETQ8</accession>
<dbReference type="Pfam" id="PF13763">
    <property type="entry name" value="DUF4167"/>
    <property type="match status" value="1"/>
</dbReference>
<feature type="compositionally biased region" description="Basic and acidic residues" evidence="1">
    <location>
        <begin position="97"/>
        <end position="175"/>
    </location>
</feature>
<comment type="caution">
    <text evidence="3">The sequence shown here is derived from an EMBL/GenBank/DDBJ whole genome shotgun (WGS) entry which is preliminary data.</text>
</comment>
<dbReference type="InterPro" id="IPR025430">
    <property type="entry name" value="DUF4167"/>
</dbReference>
<evidence type="ECO:0000313" key="3">
    <source>
        <dbReference type="EMBL" id="MBO0347508.1"/>
    </source>
</evidence>
<name>A0A939ETQ8_9HYPH</name>
<organism evidence="3 4">
    <name type="scientific">Roseibium limicola</name>
    <dbReference type="NCBI Taxonomy" id="2816037"/>
    <lineage>
        <taxon>Bacteria</taxon>
        <taxon>Pseudomonadati</taxon>
        <taxon>Pseudomonadota</taxon>
        <taxon>Alphaproteobacteria</taxon>
        <taxon>Hyphomicrobiales</taxon>
        <taxon>Stappiaceae</taxon>
        <taxon>Roseibium</taxon>
    </lineage>
</organism>
<dbReference type="Proteomes" id="UP000664779">
    <property type="component" value="Unassembled WGS sequence"/>
</dbReference>
<feature type="compositionally biased region" description="Low complexity" evidence="1">
    <location>
        <begin position="238"/>
        <end position="260"/>
    </location>
</feature>
<sequence>MRGRGRKGPNPLTRSYESNGPDVKIRGTALHIAEKYQQLARDAHVSGDRVMSENYFQHAEHYLRIVASAQAQNPIASQQRGDDDMDDQEDEAQDASPRAERSERSERSERVDRSDRADRPDRAERADRPDRAERAERPDRADRPDRSERVARPDRAERAERAERRERSNKERESRGPSVDPDSPQPFIESMPIIDESGQLNGRASGPDDVQNDDDAKPRRRVRGTRGRGVKREDDAPEAGAPVVAAAEADTATGEEAAPVKPKRRAPRRKVVEQPAEPETVDAGE</sequence>
<evidence type="ECO:0000256" key="1">
    <source>
        <dbReference type="SAM" id="MobiDB-lite"/>
    </source>
</evidence>
<feature type="domain" description="DUF4167" evidence="2">
    <location>
        <begin position="4"/>
        <end position="72"/>
    </location>
</feature>
<gene>
    <name evidence="3" type="ORF">J0X15_19920</name>
</gene>
<feature type="compositionally biased region" description="Basic residues" evidence="1">
    <location>
        <begin position="218"/>
        <end position="229"/>
    </location>
</feature>
<protein>
    <submittedName>
        <fullName evidence="3">DUF4167 domain-containing protein</fullName>
    </submittedName>
</protein>
<evidence type="ECO:0000259" key="2">
    <source>
        <dbReference type="Pfam" id="PF13763"/>
    </source>
</evidence>
<keyword evidence="4" id="KW-1185">Reference proteome</keyword>
<feature type="region of interest" description="Disordered" evidence="1">
    <location>
        <begin position="73"/>
        <end position="285"/>
    </location>
</feature>
<feature type="region of interest" description="Disordered" evidence="1">
    <location>
        <begin position="1"/>
        <end position="23"/>
    </location>
</feature>
<dbReference type="EMBL" id="JAFLNF010000014">
    <property type="protein sequence ID" value="MBO0347508.1"/>
    <property type="molecule type" value="Genomic_DNA"/>
</dbReference>
<feature type="compositionally biased region" description="Acidic residues" evidence="1">
    <location>
        <begin position="83"/>
        <end position="93"/>
    </location>
</feature>
<proteinExistence type="predicted"/>
<evidence type="ECO:0000313" key="4">
    <source>
        <dbReference type="Proteomes" id="UP000664779"/>
    </source>
</evidence>